<protein>
    <submittedName>
        <fullName evidence="1">Uncharacterized protein</fullName>
    </submittedName>
</protein>
<evidence type="ECO:0000313" key="2">
    <source>
        <dbReference type="Proteomes" id="UP000233551"/>
    </source>
</evidence>
<proteinExistence type="predicted"/>
<dbReference type="AlphaFoldDB" id="A0A2I0L6X3"/>
<dbReference type="Proteomes" id="UP000233551">
    <property type="component" value="Unassembled WGS sequence"/>
</dbReference>
<name>A0A2I0L6X3_PUNGR</name>
<dbReference type="EMBL" id="PGOL01000148">
    <property type="protein sequence ID" value="PKI75856.1"/>
    <property type="molecule type" value="Genomic_DNA"/>
</dbReference>
<evidence type="ECO:0000313" key="1">
    <source>
        <dbReference type="EMBL" id="PKI75856.1"/>
    </source>
</evidence>
<gene>
    <name evidence="1" type="ORF">CRG98_003771</name>
</gene>
<reference evidence="1 2" key="1">
    <citation type="submission" date="2017-11" db="EMBL/GenBank/DDBJ databases">
        <title>De-novo sequencing of pomegranate (Punica granatum L.) genome.</title>
        <authorList>
            <person name="Akparov Z."/>
            <person name="Amiraslanov A."/>
            <person name="Hajiyeva S."/>
            <person name="Abbasov M."/>
            <person name="Kaur K."/>
            <person name="Hamwieh A."/>
            <person name="Solovyev V."/>
            <person name="Salamov A."/>
            <person name="Braich B."/>
            <person name="Kosarev P."/>
            <person name="Mahmoud A."/>
            <person name="Hajiyev E."/>
            <person name="Babayeva S."/>
            <person name="Izzatullayeva V."/>
            <person name="Mammadov A."/>
            <person name="Mammadov A."/>
            <person name="Sharifova S."/>
            <person name="Ojaghi J."/>
            <person name="Eynullazada K."/>
            <person name="Bayramov B."/>
            <person name="Abdulazimova A."/>
            <person name="Shahmuradov I."/>
        </authorList>
    </citation>
    <scope>NUCLEOTIDE SEQUENCE [LARGE SCALE GENOMIC DNA]</scope>
    <source>
        <strain evidence="2">cv. AG2017</strain>
        <tissue evidence="1">Leaf</tissue>
    </source>
</reference>
<comment type="caution">
    <text evidence="1">The sequence shown here is derived from an EMBL/GenBank/DDBJ whole genome shotgun (WGS) entry which is preliminary data.</text>
</comment>
<organism evidence="1 2">
    <name type="scientific">Punica granatum</name>
    <name type="common">Pomegranate</name>
    <dbReference type="NCBI Taxonomy" id="22663"/>
    <lineage>
        <taxon>Eukaryota</taxon>
        <taxon>Viridiplantae</taxon>
        <taxon>Streptophyta</taxon>
        <taxon>Embryophyta</taxon>
        <taxon>Tracheophyta</taxon>
        <taxon>Spermatophyta</taxon>
        <taxon>Magnoliopsida</taxon>
        <taxon>eudicotyledons</taxon>
        <taxon>Gunneridae</taxon>
        <taxon>Pentapetalae</taxon>
        <taxon>rosids</taxon>
        <taxon>malvids</taxon>
        <taxon>Myrtales</taxon>
        <taxon>Lythraceae</taxon>
        <taxon>Punica</taxon>
    </lineage>
</organism>
<accession>A0A2I0L6X3</accession>
<keyword evidence="2" id="KW-1185">Reference proteome</keyword>
<sequence length="217" mass="24982">MIFPFLGLGNHIVDVDLHLLMHHVMKECDHCSLIGCPGVFETEMHDLVIECAPHCDKRCFDLILLDHLNLIVSRKAVSEEELLVTCCVIHQDINMGQREIILRTGPIKVSIVDADSDFPILLFHWYDIRYPFRVIAHLQESWIHLLDDLLFDAEKKISSLTFKTCPDHEGAWFFCGAYVDLFGWLDLGELGVFETVQTLLYLRHVTVLVKSFLEVYG</sequence>